<dbReference type="AlphaFoldDB" id="A0A371JNQ6"/>
<dbReference type="OrthoDB" id="1247025at2"/>
<evidence type="ECO:0000313" key="4">
    <source>
        <dbReference type="Proteomes" id="UP000261828"/>
    </source>
</evidence>
<feature type="transmembrane region" description="Helical" evidence="2">
    <location>
        <begin position="42"/>
        <end position="62"/>
    </location>
</feature>
<name>A0A371JNQ6_9FLAO</name>
<dbReference type="Proteomes" id="UP000261828">
    <property type="component" value="Unassembled WGS sequence"/>
</dbReference>
<dbReference type="RefSeq" id="WP_116185191.1">
    <property type="nucleotide sequence ID" value="NZ_QTJX01000003.1"/>
</dbReference>
<accession>A0A371JNQ6</accession>
<evidence type="ECO:0000313" key="3">
    <source>
        <dbReference type="EMBL" id="RDY58871.1"/>
    </source>
</evidence>
<keyword evidence="2" id="KW-0812">Transmembrane</keyword>
<comment type="caution">
    <text evidence="3">The sequence shown here is derived from an EMBL/GenBank/DDBJ whole genome shotgun (WGS) entry which is preliminary data.</text>
</comment>
<keyword evidence="2" id="KW-1133">Transmembrane helix</keyword>
<protein>
    <submittedName>
        <fullName evidence="3">Uncharacterized protein</fullName>
    </submittedName>
</protein>
<proteinExistence type="predicted"/>
<organism evidence="3 4">
    <name type="scientific">Flagellimonas nanhaiensis</name>
    <dbReference type="NCBI Taxonomy" id="2292706"/>
    <lineage>
        <taxon>Bacteria</taxon>
        <taxon>Pseudomonadati</taxon>
        <taxon>Bacteroidota</taxon>
        <taxon>Flavobacteriia</taxon>
        <taxon>Flavobacteriales</taxon>
        <taxon>Flavobacteriaceae</taxon>
        <taxon>Flagellimonas</taxon>
    </lineage>
</organism>
<keyword evidence="2" id="KW-0472">Membrane</keyword>
<reference evidence="3 4" key="1">
    <citation type="submission" date="2018-08" db="EMBL/GenBank/DDBJ databases">
        <title>Muricauda nanhaiensis sp. nov., isolated from seawater of the South China Sea.</title>
        <authorList>
            <person name="Dang Y."/>
        </authorList>
    </citation>
    <scope>NUCLEOTIDE SEQUENCE [LARGE SCALE GENOMIC DNA]</scope>
    <source>
        <strain evidence="3 4">SM1704</strain>
    </source>
</reference>
<sequence>MEKLEKHIKEKLEKREIVPSAGSWEKVSSQINTKGKSSRKGWYLYVAAAVFVGILLISSLIFKDDNPIEESVEIVNENEQPKDRGTSKNENVDFENSPSEAVVVTESKEKSGNQTIEDVVASENFSEVEAVKVAVNQDKEEFLLTESEDLIQEKIQEVIAQVQILESSSIEVSNAEVDSLLRAAQQQILTEKVLAKDGNVDAMALLAEVEDELNGSFKEKIYKKLKERYFKTRTALADRNN</sequence>
<feature type="compositionally biased region" description="Basic and acidic residues" evidence="1">
    <location>
        <begin position="79"/>
        <end position="91"/>
    </location>
</feature>
<evidence type="ECO:0000256" key="1">
    <source>
        <dbReference type="SAM" id="MobiDB-lite"/>
    </source>
</evidence>
<gene>
    <name evidence="3" type="ORF">DX873_14520</name>
</gene>
<dbReference type="EMBL" id="QTJX01000003">
    <property type="protein sequence ID" value="RDY58871.1"/>
    <property type="molecule type" value="Genomic_DNA"/>
</dbReference>
<evidence type="ECO:0000256" key="2">
    <source>
        <dbReference type="SAM" id="Phobius"/>
    </source>
</evidence>
<keyword evidence="4" id="KW-1185">Reference proteome</keyword>
<feature type="region of interest" description="Disordered" evidence="1">
    <location>
        <begin position="74"/>
        <end position="100"/>
    </location>
</feature>